<comment type="caution">
    <text evidence="5">The sequence shown here is derived from an EMBL/GenBank/DDBJ whole genome shotgun (WGS) entry which is preliminary data.</text>
</comment>
<keyword evidence="1" id="KW-0819">tRNA processing</keyword>
<organism evidence="5 6">
    <name type="scientific">Clavispora lusitaniae</name>
    <name type="common">Candida lusitaniae</name>
    <dbReference type="NCBI Taxonomy" id="36911"/>
    <lineage>
        <taxon>Eukaryota</taxon>
        <taxon>Fungi</taxon>
        <taxon>Dikarya</taxon>
        <taxon>Ascomycota</taxon>
        <taxon>Saccharomycotina</taxon>
        <taxon>Pichiomycetes</taxon>
        <taxon>Metschnikowiaceae</taxon>
        <taxon>Clavispora</taxon>
    </lineage>
</organism>
<evidence type="ECO:0000256" key="4">
    <source>
        <dbReference type="ARBA" id="ARBA00038402"/>
    </source>
</evidence>
<dbReference type="Proteomes" id="UP000195602">
    <property type="component" value="Unassembled WGS sequence"/>
</dbReference>
<dbReference type="PANTHER" id="PTHR14742:SF0">
    <property type="entry name" value="RIBONUCLEASE P PROTEIN SUBUNIT P21"/>
    <property type="match status" value="1"/>
</dbReference>
<dbReference type="GO" id="GO:0005655">
    <property type="term" value="C:nucleolar ribonuclease P complex"/>
    <property type="evidence" value="ECO:0007669"/>
    <property type="project" value="TreeGrafter"/>
</dbReference>
<dbReference type="PANTHER" id="PTHR14742">
    <property type="entry name" value="RIBONUCLEASE P SUBUNIT P21"/>
    <property type="match status" value="1"/>
</dbReference>
<dbReference type="InterPro" id="IPR007175">
    <property type="entry name" value="Rpr2/Snm1/Rpp21"/>
</dbReference>
<dbReference type="GO" id="GO:0008033">
    <property type="term" value="P:tRNA processing"/>
    <property type="evidence" value="ECO:0007669"/>
    <property type="project" value="UniProtKB-KW"/>
</dbReference>
<proteinExistence type="inferred from homology"/>
<dbReference type="KEGG" id="clus:A9F13_25g00066"/>
<evidence type="ECO:0000256" key="3">
    <source>
        <dbReference type="ARBA" id="ARBA00022833"/>
    </source>
</evidence>
<comment type="similarity">
    <text evidence="4">Belongs to the eukaryotic/archaeal RNase P protein component 4 family.</text>
</comment>
<sequence length="126" mass="14281">MAKHVKLPKVSKDPYARTSYLFQVASFHTAQKNHIMARSMARTVDLVSKRTVLKLSPHLKRLMCKKCSSVLVPGLTMSVEIENSSKSSAKADVLVHTCLTCQKQKRFPIGKDREYELFCDKKDVLV</sequence>
<dbReference type="OMA" id="DPKHLLW"/>
<dbReference type="EMBL" id="LYUB02000025">
    <property type="protein sequence ID" value="OVF04839.1"/>
    <property type="molecule type" value="Genomic_DNA"/>
</dbReference>
<accession>A0AA91SZM8</accession>
<dbReference type="Pfam" id="PF04032">
    <property type="entry name" value="Rpr2"/>
    <property type="match status" value="1"/>
</dbReference>
<evidence type="ECO:0000256" key="1">
    <source>
        <dbReference type="ARBA" id="ARBA00022694"/>
    </source>
</evidence>
<name>A0AA91SZM8_CLALS</name>
<reference evidence="5 6" key="1">
    <citation type="submission" date="2017-04" db="EMBL/GenBank/DDBJ databases">
        <title>Draft genome of the yeast Clavispora lusitaniae type strain CBS 6936.</title>
        <authorList>
            <person name="Durrens P."/>
            <person name="Klopp C."/>
            <person name="Biteau N."/>
            <person name="Fitton-Ouhabi V."/>
            <person name="Dementhon K."/>
            <person name="Accoceberry I."/>
            <person name="Sherman D.J."/>
            <person name="Noel T."/>
        </authorList>
    </citation>
    <scope>NUCLEOTIDE SEQUENCE [LARGE SCALE GENOMIC DNA]</scope>
    <source>
        <strain evidence="5 6">CBS 6936</strain>
    </source>
</reference>
<keyword evidence="2" id="KW-0479">Metal-binding</keyword>
<evidence type="ECO:0000313" key="5">
    <source>
        <dbReference type="EMBL" id="OVF04839.1"/>
    </source>
</evidence>
<keyword evidence="3" id="KW-0862">Zinc</keyword>
<dbReference type="AlphaFoldDB" id="A0AA91SZM8"/>
<gene>
    <name evidence="5" type="ORF">A9F13_25g00066</name>
</gene>
<dbReference type="GO" id="GO:0046872">
    <property type="term" value="F:metal ion binding"/>
    <property type="evidence" value="ECO:0007669"/>
    <property type="project" value="UniProtKB-KW"/>
</dbReference>
<dbReference type="Gene3D" id="6.20.50.20">
    <property type="match status" value="1"/>
</dbReference>
<evidence type="ECO:0000313" key="6">
    <source>
        <dbReference type="Proteomes" id="UP000195602"/>
    </source>
</evidence>
<evidence type="ECO:0000256" key="2">
    <source>
        <dbReference type="ARBA" id="ARBA00022723"/>
    </source>
</evidence>
<protein>
    <submittedName>
        <fullName evidence="5">Ribonuclease P protein subunit</fullName>
    </submittedName>
</protein>